<dbReference type="Proteomes" id="UP001379945">
    <property type="component" value="Unassembled WGS sequence"/>
</dbReference>
<reference evidence="2 3" key="1">
    <citation type="submission" date="2024-04" db="EMBL/GenBank/DDBJ databases">
        <title>Novel species of the genus Ideonella isolated from streams.</title>
        <authorList>
            <person name="Lu H."/>
        </authorList>
    </citation>
    <scope>NUCLEOTIDE SEQUENCE [LARGE SCALE GENOMIC DNA]</scope>
    <source>
        <strain evidence="2 3">LYT19W</strain>
    </source>
</reference>
<keyword evidence="1" id="KW-1133">Transmembrane helix</keyword>
<dbReference type="RefSeq" id="WP_341398442.1">
    <property type="nucleotide sequence ID" value="NZ_JBBUTI010000004.1"/>
</dbReference>
<evidence type="ECO:0000313" key="3">
    <source>
        <dbReference type="Proteomes" id="UP001379945"/>
    </source>
</evidence>
<evidence type="ECO:0000256" key="1">
    <source>
        <dbReference type="SAM" id="Phobius"/>
    </source>
</evidence>
<sequence length="95" mass="10205">MSTPKTPFSVRTVGILWPAFLMAGVLEMLVFSVVDPGTLMWFGGAAIEWSPKAVYSVSFFVFWAVIATSGALSQLLLTMPADHFDEPLTGPGHSA</sequence>
<feature type="transmembrane region" description="Helical" evidence="1">
    <location>
        <begin position="12"/>
        <end position="34"/>
    </location>
</feature>
<keyword evidence="3" id="KW-1185">Reference proteome</keyword>
<feature type="transmembrane region" description="Helical" evidence="1">
    <location>
        <begin position="54"/>
        <end position="77"/>
    </location>
</feature>
<name>A0ABU9C2S0_9BURK</name>
<accession>A0ABU9C2S0</accession>
<protein>
    <submittedName>
        <fullName evidence="2">Uncharacterized protein</fullName>
    </submittedName>
</protein>
<keyword evidence="1" id="KW-0472">Membrane</keyword>
<keyword evidence="1" id="KW-0812">Transmembrane</keyword>
<evidence type="ECO:0000313" key="2">
    <source>
        <dbReference type="EMBL" id="MEK8046166.1"/>
    </source>
</evidence>
<comment type="caution">
    <text evidence="2">The sequence shown here is derived from an EMBL/GenBank/DDBJ whole genome shotgun (WGS) entry which is preliminary data.</text>
</comment>
<gene>
    <name evidence="2" type="ORF">AACH00_07425</name>
</gene>
<dbReference type="EMBL" id="JBBUTI010000004">
    <property type="protein sequence ID" value="MEK8046166.1"/>
    <property type="molecule type" value="Genomic_DNA"/>
</dbReference>
<organism evidence="2 3">
    <name type="scientific">Ideonella margarita</name>
    <dbReference type="NCBI Taxonomy" id="2984191"/>
    <lineage>
        <taxon>Bacteria</taxon>
        <taxon>Pseudomonadati</taxon>
        <taxon>Pseudomonadota</taxon>
        <taxon>Betaproteobacteria</taxon>
        <taxon>Burkholderiales</taxon>
        <taxon>Sphaerotilaceae</taxon>
        <taxon>Ideonella</taxon>
    </lineage>
</organism>
<proteinExistence type="predicted"/>